<evidence type="ECO:0000256" key="5">
    <source>
        <dbReference type="ARBA" id="ARBA00022553"/>
    </source>
</evidence>
<dbReference type="GO" id="GO:0045170">
    <property type="term" value="C:spectrosome"/>
    <property type="evidence" value="ECO:0007669"/>
    <property type="project" value="UniProtKB-ARBA"/>
</dbReference>
<dbReference type="GO" id="GO:0045169">
    <property type="term" value="C:fusome"/>
    <property type="evidence" value="ECO:0007669"/>
    <property type="project" value="UniProtKB-ARBA"/>
</dbReference>
<gene>
    <name evidence="9" type="ORF">DIATSA_LOCUS1503</name>
</gene>
<name>A0A9N9QU15_9NEOP</name>
<dbReference type="Pfam" id="PF00435">
    <property type="entry name" value="Spectrin"/>
    <property type="match status" value="4"/>
</dbReference>
<keyword evidence="5" id="KW-0597">Phosphoprotein</keyword>
<evidence type="ECO:0000256" key="8">
    <source>
        <dbReference type="ARBA" id="ARBA00023212"/>
    </source>
</evidence>
<protein>
    <recommendedName>
        <fullName evidence="11">Spectrin alpha chain-like protein</fullName>
    </recommendedName>
</protein>
<reference evidence="9" key="2">
    <citation type="submission" date="2022-10" db="EMBL/GenBank/DDBJ databases">
        <authorList>
            <consortium name="ENA_rothamsted_submissions"/>
            <consortium name="culmorum"/>
            <person name="King R."/>
        </authorList>
    </citation>
    <scope>NUCLEOTIDE SEQUENCE</scope>
</reference>
<evidence type="ECO:0000256" key="4">
    <source>
        <dbReference type="ARBA" id="ARBA00022490"/>
    </source>
</evidence>
<dbReference type="InterPro" id="IPR002017">
    <property type="entry name" value="Spectrin_repeat"/>
</dbReference>
<dbReference type="CDD" id="cd00176">
    <property type="entry name" value="SPEC"/>
    <property type="match status" value="2"/>
</dbReference>
<dbReference type="GO" id="GO:0016328">
    <property type="term" value="C:lateral plasma membrane"/>
    <property type="evidence" value="ECO:0007669"/>
    <property type="project" value="UniProtKB-ARBA"/>
</dbReference>
<proteinExistence type="inferred from homology"/>
<comment type="similarity">
    <text evidence="2">Belongs to the spectrin family.</text>
</comment>
<keyword evidence="10" id="KW-1185">Reference proteome</keyword>
<keyword evidence="7" id="KW-0009">Actin-binding</keyword>
<dbReference type="SUPFAM" id="SSF46966">
    <property type="entry name" value="Spectrin repeat"/>
    <property type="match status" value="3"/>
</dbReference>
<accession>A0A9N9QU15</accession>
<dbReference type="GO" id="GO:0003779">
    <property type="term" value="F:actin binding"/>
    <property type="evidence" value="ECO:0007669"/>
    <property type="project" value="UniProtKB-KW"/>
</dbReference>
<evidence type="ECO:0000313" key="9">
    <source>
        <dbReference type="EMBL" id="CAG9783322.1"/>
    </source>
</evidence>
<keyword evidence="8" id="KW-0206">Cytoskeleton</keyword>
<organism evidence="9 10">
    <name type="scientific">Diatraea saccharalis</name>
    <name type="common">sugarcane borer</name>
    <dbReference type="NCBI Taxonomy" id="40085"/>
    <lineage>
        <taxon>Eukaryota</taxon>
        <taxon>Metazoa</taxon>
        <taxon>Ecdysozoa</taxon>
        <taxon>Arthropoda</taxon>
        <taxon>Hexapoda</taxon>
        <taxon>Insecta</taxon>
        <taxon>Pterygota</taxon>
        <taxon>Neoptera</taxon>
        <taxon>Endopterygota</taxon>
        <taxon>Lepidoptera</taxon>
        <taxon>Glossata</taxon>
        <taxon>Ditrysia</taxon>
        <taxon>Pyraloidea</taxon>
        <taxon>Crambidae</taxon>
        <taxon>Crambinae</taxon>
        <taxon>Diatraea</taxon>
    </lineage>
</organism>
<keyword evidence="6" id="KW-0677">Repeat</keyword>
<dbReference type="GO" id="GO:0051693">
    <property type="term" value="P:actin filament capping"/>
    <property type="evidence" value="ECO:0007669"/>
    <property type="project" value="UniProtKB-KW"/>
</dbReference>
<evidence type="ECO:0000256" key="2">
    <source>
        <dbReference type="ARBA" id="ARBA00006826"/>
    </source>
</evidence>
<reference evidence="9" key="1">
    <citation type="submission" date="2021-12" db="EMBL/GenBank/DDBJ databases">
        <authorList>
            <person name="King R."/>
        </authorList>
    </citation>
    <scope>NUCLEOTIDE SEQUENCE</scope>
</reference>
<evidence type="ECO:0000256" key="3">
    <source>
        <dbReference type="ARBA" id="ARBA00022467"/>
    </source>
</evidence>
<dbReference type="GO" id="GO:0048790">
    <property type="term" value="P:maintenance of presynaptic active zone structure"/>
    <property type="evidence" value="ECO:0007669"/>
    <property type="project" value="UniProtKB-ARBA"/>
</dbReference>
<dbReference type="GO" id="GO:0005856">
    <property type="term" value="C:cytoskeleton"/>
    <property type="evidence" value="ECO:0007669"/>
    <property type="project" value="UniProtKB-SubCell"/>
</dbReference>
<dbReference type="GO" id="GO:0042062">
    <property type="term" value="P:long-term strengthening of neuromuscular junction"/>
    <property type="evidence" value="ECO:0007669"/>
    <property type="project" value="UniProtKB-ARBA"/>
</dbReference>
<evidence type="ECO:0000256" key="6">
    <source>
        <dbReference type="ARBA" id="ARBA00022737"/>
    </source>
</evidence>
<dbReference type="Proteomes" id="UP001153714">
    <property type="component" value="Chromosome 10"/>
</dbReference>
<dbReference type="AlphaFoldDB" id="A0A9N9QU15"/>
<keyword evidence="3" id="KW-0117">Actin capping</keyword>
<keyword evidence="4" id="KW-0963">Cytoplasm</keyword>
<dbReference type="GO" id="GO:0031594">
    <property type="term" value="C:neuromuscular junction"/>
    <property type="evidence" value="ECO:0007669"/>
    <property type="project" value="UniProtKB-ARBA"/>
</dbReference>
<dbReference type="GO" id="GO:0008017">
    <property type="term" value="F:microtubule binding"/>
    <property type="evidence" value="ECO:0007669"/>
    <property type="project" value="UniProtKB-ARBA"/>
</dbReference>
<sequence>MVKSREKKLLVASDDYGRDLTGVQNLQKKHKRLEAELASHEPAIQGVQEAGEKLMDVSNLGVPEIEQRLKALALAWEELQSLAAERGAKLQQSLAYQQFLAKLDEEEAWISEKQQLVVVGECGDSMAAVQGLLKKHEALEAELAARGERAKLEKLTSLAARRKAALVDNSAYLQLLWKADVVESWIADKETHVRSDEFGRDLSTVQTLLTKQDTFDAGLAAFEHEGIQNISMLKEQLVGAGHEQAASISKRHADVTARWQRLLAASLARKQRLLQLQDQFRQIEELYLTFAKKASAFNSWFENAEEDLTDPVRCNSIEEIRALKDAHAQFQVSI</sequence>
<comment type="subcellular location">
    <subcellularLocation>
        <location evidence="1">Cytoplasm</location>
        <location evidence="1">Cytoskeleton</location>
    </subcellularLocation>
</comment>
<dbReference type="PANTHER" id="PTHR11915">
    <property type="entry name" value="SPECTRIN/FILAMIN RELATED CYTOSKELETAL PROTEIN"/>
    <property type="match status" value="1"/>
</dbReference>
<evidence type="ECO:0008006" key="11">
    <source>
        <dbReference type="Google" id="ProtNLM"/>
    </source>
</evidence>
<dbReference type="OrthoDB" id="6018565at2759"/>
<evidence type="ECO:0000313" key="10">
    <source>
        <dbReference type="Proteomes" id="UP001153714"/>
    </source>
</evidence>
<dbReference type="GO" id="GO:0007274">
    <property type="term" value="P:neuromuscular synaptic transmission"/>
    <property type="evidence" value="ECO:0007669"/>
    <property type="project" value="UniProtKB-ARBA"/>
</dbReference>
<dbReference type="Gene3D" id="1.20.58.60">
    <property type="match status" value="4"/>
</dbReference>
<evidence type="ECO:0000256" key="7">
    <source>
        <dbReference type="ARBA" id="ARBA00023203"/>
    </source>
</evidence>
<dbReference type="InterPro" id="IPR018159">
    <property type="entry name" value="Spectrin/alpha-actinin"/>
</dbReference>
<dbReference type="GO" id="GO:0007026">
    <property type="term" value="P:negative regulation of microtubule depolymerization"/>
    <property type="evidence" value="ECO:0007669"/>
    <property type="project" value="UniProtKB-ARBA"/>
</dbReference>
<evidence type="ECO:0000256" key="1">
    <source>
        <dbReference type="ARBA" id="ARBA00004245"/>
    </source>
</evidence>
<dbReference type="FunFam" id="1.20.58.60:FF:000020">
    <property type="entry name" value="Spectrin alpha chain, non-erythrocytic 1"/>
    <property type="match status" value="1"/>
</dbReference>
<dbReference type="GO" id="GO:0016199">
    <property type="term" value="P:axon midline choice point recognition"/>
    <property type="evidence" value="ECO:0007669"/>
    <property type="project" value="UniProtKB-ARBA"/>
</dbReference>
<dbReference type="EMBL" id="OU893341">
    <property type="protein sequence ID" value="CAG9783322.1"/>
    <property type="molecule type" value="Genomic_DNA"/>
</dbReference>
<dbReference type="SMART" id="SM00150">
    <property type="entry name" value="SPEC"/>
    <property type="match status" value="3"/>
</dbReference>